<dbReference type="InterPro" id="IPR011041">
    <property type="entry name" value="Quinoprot_gluc/sorb_DH_b-prop"/>
</dbReference>
<dbReference type="InterPro" id="IPR013320">
    <property type="entry name" value="ConA-like_dom_sf"/>
</dbReference>
<dbReference type="SUPFAM" id="SSF49899">
    <property type="entry name" value="Concanavalin A-like lectins/glucanases"/>
    <property type="match status" value="1"/>
</dbReference>
<feature type="domain" description="Glucose/Sorbosone dehydrogenase" evidence="3">
    <location>
        <begin position="619"/>
        <end position="760"/>
    </location>
</feature>
<dbReference type="Gene3D" id="2.60.40.3440">
    <property type="match status" value="1"/>
</dbReference>
<evidence type="ECO:0000256" key="1">
    <source>
        <dbReference type="SAM" id="MobiDB-lite"/>
    </source>
</evidence>
<dbReference type="Gene3D" id="2.120.10.30">
    <property type="entry name" value="TolB, C-terminal domain"/>
    <property type="match status" value="1"/>
</dbReference>
<feature type="region of interest" description="Disordered" evidence="1">
    <location>
        <begin position="1126"/>
        <end position="1161"/>
    </location>
</feature>
<dbReference type="SUPFAM" id="SSF50952">
    <property type="entry name" value="Soluble quinoprotein glucose dehydrogenase"/>
    <property type="match status" value="1"/>
</dbReference>
<dbReference type="Pfam" id="PF17963">
    <property type="entry name" value="Big_9"/>
    <property type="match status" value="1"/>
</dbReference>
<evidence type="ECO:0000259" key="3">
    <source>
        <dbReference type="Pfam" id="PF07995"/>
    </source>
</evidence>
<proteinExistence type="predicted"/>
<gene>
    <name evidence="4" type="ORF">Hsar01_00234</name>
</gene>
<dbReference type="EMBL" id="BAABRI010000001">
    <property type="protein sequence ID" value="GAA5481029.1"/>
    <property type="molecule type" value="Genomic_DNA"/>
</dbReference>
<feature type="signal peptide" evidence="2">
    <location>
        <begin position="1"/>
        <end position="19"/>
    </location>
</feature>
<dbReference type="PANTHER" id="PTHR19328">
    <property type="entry name" value="HEDGEHOG-INTERACTING PROTEIN"/>
    <property type="match status" value="1"/>
</dbReference>
<evidence type="ECO:0000256" key="2">
    <source>
        <dbReference type="SAM" id="SignalP"/>
    </source>
</evidence>
<dbReference type="Pfam" id="PF13385">
    <property type="entry name" value="Laminin_G_3"/>
    <property type="match status" value="1"/>
</dbReference>
<organism evidence="4 5">
    <name type="scientific">Haloferula sargassicola</name>
    <dbReference type="NCBI Taxonomy" id="490096"/>
    <lineage>
        <taxon>Bacteria</taxon>
        <taxon>Pseudomonadati</taxon>
        <taxon>Verrucomicrobiota</taxon>
        <taxon>Verrucomicrobiia</taxon>
        <taxon>Verrucomicrobiales</taxon>
        <taxon>Verrucomicrobiaceae</taxon>
        <taxon>Haloferula</taxon>
    </lineage>
</organism>
<dbReference type="PANTHER" id="PTHR19328:SF75">
    <property type="entry name" value="ALDOSE SUGAR DEHYDROGENASE YLII"/>
    <property type="match status" value="1"/>
</dbReference>
<dbReference type="RefSeq" id="WP_353565185.1">
    <property type="nucleotide sequence ID" value="NZ_BAABRI010000001.1"/>
</dbReference>
<dbReference type="Proteomes" id="UP001476282">
    <property type="component" value="Unassembled WGS sequence"/>
</dbReference>
<feature type="chain" id="PRO_5045549666" description="Glucose/Sorbosone dehydrogenase domain-containing protein" evidence="2">
    <location>
        <begin position="20"/>
        <end position="1232"/>
    </location>
</feature>
<comment type="caution">
    <text evidence="4">The sequence shown here is derived from an EMBL/GenBank/DDBJ whole genome shotgun (WGS) entry which is preliminary data.</text>
</comment>
<dbReference type="Gene3D" id="2.60.120.200">
    <property type="match status" value="1"/>
</dbReference>
<dbReference type="Pfam" id="PF07995">
    <property type="entry name" value="GSDH"/>
    <property type="match status" value="2"/>
</dbReference>
<protein>
    <recommendedName>
        <fullName evidence="3">Glucose/Sorbosone dehydrogenase domain-containing protein</fullName>
    </recommendedName>
</protein>
<reference evidence="4 5" key="1">
    <citation type="submission" date="2024-02" db="EMBL/GenBank/DDBJ databases">
        <title>Haloferula sargassicola NBRC 104335.</title>
        <authorList>
            <person name="Ichikawa N."/>
            <person name="Katano-Makiyama Y."/>
            <person name="Hidaka K."/>
        </authorList>
    </citation>
    <scope>NUCLEOTIDE SEQUENCE [LARGE SCALE GENOMIC DNA]</scope>
    <source>
        <strain evidence="4 5">NBRC 104335</strain>
    </source>
</reference>
<dbReference type="InterPro" id="IPR012938">
    <property type="entry name" value="Glc/Sorbosone_DH"/>
</dbReference>
<sequence length="1232" mass="131802">MTRIPAAATALLLCQVAHADRVTHRWSFNAGGDASNGTELPDRITGEAAVVRGVGGQLDGSDLVLPGTTNGRQPPSSISAYLDLPNGLLSANPNLTLEIWATIDANRTWQRLFDFGRMDIAGDGLGAEGEITGSGDFSPGGTSSRDQFILSVSRDGNINQQRFSMRLDSGGEQSADSSLTTATGTEYHYTVTFESGVGTYPTTGGRMIFYRNGTQQAALDIDDRLTDLTDVNNWLGRSQWSSDSNSAISYNELRFHDHALSASEIAASTSSGPNASIAPSIGDVETTMLPGGKVRLDVLASAEGEVVASSVAITTPPLAGEAEVTADGTILYTQNLGSPEQDSFSYQVSNSSGDTTTGTATIHFADGLRFANPDLNVSDSPPATSLMLVDAFPGTAFDQPVAMASPPGDASRLFVVEKTGLLRVIPDVTNPSPTASTFLDLPSVLSGNGESLDTGGESGFLGLAFHPDYASNRHFYVFYSVTSGGSRYQRVARFTTRSGNPAAADPSSQLILINQLDEASNHNGGDIHFGPDGYLYISVGDEGGGNDTYNNSQKITGDLFSGILRIDVDKQAGNVAPTPHAAIPTDGGQARFAIPVDNPFVHTSLGGSWDGTYNGSGVSTTTVRREFFATGLRNPWRFSFDPLNGELWCGDVGQGAWEEIDVISLGDNCGWAYREGTHNGPRSAPADFDSLYHAPPVYEYPRGGEFGGYSVTGGRVYRGNRIGSLHGKYIFADYGSGNIWSLTRNVGSAPTVERLFGESGIVGFGVDPSNQDLLLADIDSGLIRRITQNVDDSTFPPTLSATGLFADVADLSPAPGVTPYDVNLPFWSDHAIKSRWFIIPDATSQLTWAEEDPWTLPSGMIWVKHFDLELERGNPATKKRLETRLIVRNDEGAYGVSYRWNEEETEAYLVGDAGEDFDLEITDDGSPTTQTWHIPSRAECLTCHTPQAGHALSFNTRQLNRDHDMLGYSGNQLATLASEGFFTNSPSDPDLLPRHLRPDETAYSVEGRVRSYLDVNCAYCHMAGGTAGGAEWDGREPLTLAETGLIHGAANNNLGDPANQLVVPGDALHSVVLQRVAASNGFTRMPPLATKELDTVAIDLLTEWITAKLPAQPDYAAWRLAAFGSDSSPEGEPGEDPDLDGVANRDEFLHGTEPLDPSSRLRPEVAIAGGPRLSFTLPENRSYRVMTSSDLATWTPWDVPGNQGLPVAGGLIEVAGPLDTARRFFQLEVTEN</sequence>
<keyword evidence="5" id="KW-1185">Reference proteome</keyword>
<evidence type="ECO:0000313" key="4">
    <source>
        <dbReference type="EMBL" id="GAA5481029.1"/>
    </source>
</evidence>
<accession>A0ABP9UI92</accession>
<evidence type="ECO:0000313" key="5">
    <source>
        <dbReference type="Proteomes" id="UP001476282"/>
    </source>
</evidence>
<feature type="domain" description="Glucose/Sorbosone dehydrogenase" evidence="3">
    <location>
        <begin position="397"/>
        <end position="568"/>
    </location>
</feature>
<name>A0ABP9UI92_9BACT</name>
<keyword evidence="2" id="KW-0732">Signal</keyword>
<dbReference type="InterPro" id="IPR011042">
    <property type="entry name" value="6-blade_b-propeller_TolB-like"/>
</dbReference>